<evidence type="ECO:0000313" key="2">
    <source>
        <dbReference type="Proteomes" id="UP000694925"/>
    </source>
</evidence>
<sequence>YLIIFNRDHPNEQREKEEFEEYFETDNQRELRQIFSGQSQMFEALRELNRKLDEIVGRQERSLSLISQLQVGGVQVSGQTGGQGVQLIDTIRRTEVETLFENQNVLMNRAKEVESFVKDMYVKVDTIINNQVRAPTAQVQQMGYDYQSLISEMRDGLNTVKRDIGQMNSKGNVKSDCPTTNCLTTTMFLLFVAIQMIILLAYSMYRDNKEAQAKKLY</sequence>
<keyword evidence="1" id="KW-0472">Membrane</keyword>
<organism evidence="2 3">
    <name type="scientific">Ceratina calcarata</name>
    <dbReference type="NCBI Taxonomy" id="156304"/>
    <lineage>
        <taxon>Eukaryota</taxon>
        <taxon>Metazoa</taxon>
        <taxon>Ecdysozoa</taxon>
        <taxon>Arthropoda</taxon>
        <taxon>Hexapoda</taxon>
        <taxon>Insecta</taxon>
        <taxon>Pterygota</taxon>
        <taxon>Neoptera</taxon>
        <taxon>Endopterygota</taxon>
        <taxon>Hymenoptera</taxon>
        <taxon>Apocrita</taxon>
        <taxon>Aculeata</taxon>
        <taxon>Apoidea</taxon>
        <taxon>Anthophila</taxon>
        <taxon>Apidae</taxon>
        <taxon>Ceratina</taxon>
        <taxon>Zadontomerus</taxon>
    </lineage>
</organism>
<gene>
    <name evidence="3" type="primary">LOC108627523</name>
</gene>
<proteinExistence type="predicted"/>
<keyword evidence="1" id="KW-1133">Transmembrane helix</keyword>
<name>A0AAJ7J463_9HYME</name>
<evidence type="ECO:0000256" key="1">
    <source>
        <dbReference type="SAM" id="Phobius"/>
    </source>
</evidence>
<dbReference type="KEGG" id="ccal:108627523"/>
<protein>
    <submittedName>
        <fullName evidence="3">Protein ERGIC-53-like</fullName>
    </submittedName>
</protein>
<feature type="transmembrane region" description="Helical" evidence="1">
    <location>
        <begin position="187"/>
        <end position="205"/>
    </location>
</feature>
<reference evidence="3" key="1">
    <citation type="submission" date="2025-08" db="UniProtKB">
        <authorList>
            <consortium name="RefSeq"/>
        </authorList>
    </citation>
    <scope>IDENTIFICATION</scope>
    <source>
        <tissue evidence="3">Whole body</tissue>
    </source>
</reference>
<accession>A0AAJ7J463</accession>
<evidence type="ECO:0000313" key="3">
    <source>
        <dbReference type="RefSeq" id="XP_017884297.2"/>
    </source>
</evidence>
<keyword evidence="2" id="KW-1185">Reference proteome</keyword>
<dbReference type="AlphaFoldDB" id="A0AAJ7J463"/>
<dbReference type="RefSeq" id="XP_017884297.2">
    <property type="nucleotide sequence ID" value="XM_018028808.2"/>
</dbReference>
<dbReference type="GeneID" id="108627523"/>
<feature type="non-terminal residue" evidence="3">
    <location>
        <position position="1"/>
    </location>
</feature>
<dbReference type="Proteomes" id="UP000694925">
    <property type="component" value="Unplaced"/>
</dbReference>
<keyword evidence="1" id="KW-0812">Transmembrane</keyword>